<dbReference type="GO" id="GO:1905515">
    <property type="term" value="P:non-motile cilium assembly"/>
    <property type="evidence" value="ECO:0007669"/>
    <property type="project" value="TreeGrafter"/>
</dbReference>
<dbReference type="InterPro" id="IPR056290">
    <property type="entry name" value="CEPT76/DRC7_peptidase-like_dom"/>
</dbReference>
<gene>
    <name evidence="3" type="primary">Bma-mks-6</name>
    <name evidence="3" type="ORF">BM_BM4888</name>
</gene>
<dbReference type="AlphaFoldDB" id="A0A4E9FJX3"/>
<dbReference type="SMART" id="SM00239">
    <property type="entry name" value="C2"/>
    <property type="match status" value="1"/>
</dbReference>
<dbReference type="KEGG" id="bmy:BM_BM4888"/>
<dbReference type="Pfam" id="PF15625">
    <property type="entry name" value="CC2D2AN-C2"/>
    <property type="match status" value="1"/>
</dbReference>
<dbReference type="WBParaSite" id="Bm4888.1">
    <property type="protein sequence ID" value="Bm4888.1"/>
    <property type="gene ID" value="WBGene00225149"/>
</dbReference>
<feature type="domain" description="C2" evidence="2">
    <location>
        <begin position="792"/>
        <end position="930"/>
    </location>
</feature>
<dbReference type="Proteomes" id="UP000006672">
    <property type="component" value="Unassembled WGS sequence"/>
</dbReference>
<evidence type="ECO:0000259" key="2">
    <source>
        <dbReference type="PROSITE" id="PS50004"/>
    </source>
</evidence>
<feature type="coiled-coil region" evidence="1">
    <location>
        <begin position="365"/>
        <end position="420"/>
    </location>
</feature>
<keyword evidence="4" id="KW-1185">Reference proteome</keyword>
<dbReference type="Pfam" id="PF24656">
    <property type="entry name" value="CEPT76_peptidase"/>
    <property type="match status" value="1"/>
</dbReference>
<sequence>MEEKEMEITKKMQNDCMEEIDKKSIKIDKKSTKNDTKKIIKNQQNGWMEGLENINDNCHLDQEMNPIATLDESFDDNSNISQINSPAISSQECFAFGKITGSSVPDKQIIRERIRQKIAQEMSEKRDTAKLNKRLQRQQRNKLTLQDSLGSLNEMNQEELDKQIEHSMKLGEKCKADCVHYLPSDDVQYEFVTGQFQNDNEVKIKRKQFPKVVFMAAQPQSPEEIKQFATLCCTYNKQFDVTMSPTNENEMQNITTFKPQNYALLKQRLGEHFINDAGIVLGSNLNFDKIPKRPERYDNDNYHNPYRYFKAEQWHKALNRFKQQNFVQLDIDLNRIVFNYHWLFGQENLLCSTIQNLHKMQSIRMEEALKLLKEIEINEKKLRKGEILQKNEKENSECQIQQLLIDLEEKQQSYLDLSDKIEENWKKLQKLRQIQGYSTTKLIVQKVSFPQQNAKREREETDNQSVTNIMEKLKLFDELRHVPVYVLSDNDNNERNNPIPKDEIDRINHLQKCRLQLQIEFNDIIVCRTLYRSLDSNFQAYFGQIYNLQVQEIPKSVTITIFEKAPKLEAHKIAIVGLPLPDDDNITDERNILVPIEFASDLIINGMYNSLGSGNHRPCIAGELYCNATWAKQNALITNQFQRQSIITYQQQYLSTDNDTSDNFDLIPKEVRLCSDEEFDNNIRFKALQMRNEQKRGAKKPIPLLNSEIEYDMISSSHVMNQQNNYKTKIDRYRNIGNQYAIMIKNRFYEQAVREQSLKLAQNLIHEVPLPKIFGAFSKFSFGSNEISRKLKPARRETSKRKVISGMEYRLVINIHSAVNLPEPEHETLLSFVEVSFQDSLVQTALSNGRNPYWQQTFEMKLDCLRAANNDFSTITDSIKITVYDRVVTKLDSDDREPNSVHEQLERRWLGSIFIPLATVYFCGKIDGYLRLQTPLFLTSYRIDNQPAYLKLLIAFKPDISPPQIVDIKYSSTDEPSKIQKKSLEWEKNARNHFMDRRYISIVQCATGKRILACRFIRPIKPPISLSSLSSSQALAHFACQMVSNIPFTSNSIISSEFCDIWITADRFLSIGCGIIDEHAILLCCWLLHAGIKSYVLFGKSLPEGSRSAYVMAMVSDGTLILNPFDGNCYKLNDPFCPIRSIGTLACMGNLYANIQKNEHPSQMQFDLSKRNHWLPLFTSDQTEMESVQPEQIAYFDTENDALLQLRTNLEREIRLKFDQSRLYGIPHWNLLASRILRKILSELENTNDINEQIKDDLLQLRNSYHVNAVAFRHRYSTIDEIIDKVLTLKIHENTDQNVQFAFAVHLQSFVNNILSCSIAIAALKPLIK</sequence>
<reference evidence="3" key="2">
    <citation type="submission" date="2019-04" db="EMBL/GenBank/DDBJ databases">
        <authorList>
            <person name="Howe K."/>
            <person name="Paulini M."/>
            <person name="Williams G."/>
        </authorList>
    </citation>
    <scope>NUCLEOTIDE SEQUENCE [LARGE SCALE GENOMIC DNA]</scope>
    <source>
        <strain evidence="3">FR3</strain>
    </source>
</reference>
<dbReference type="GeneID" id="6105794"/>
<dbReference type="Gene3D" id="2.60.40.150">
    <property type="entry name" value="C2 domain"/>
    <property type="match status" value="1"/>
</dbReference>
<dbReference type="InterPro" id="IPR035892">
    <property type="entry name" value="C2_domain_sf"/>
</dbReference>
<protein>
    <submittedName>
        <fullName evidence="5">C2 domain-containing protein</fullName>
    </submittedName>
</protein>
<organism evidence="3">
    <name type="scientific">Brugia malayi</name>
    <name type="common">Filarial nematode worm</name>
    <dbReference type="NCBI Taxonomy" id="6279"/>
    <lineage>
        <taxon>Eukaryota</taxon>
        <taxon>Metazoa</taxon>
        <taxon>Ecdysozoa</taxon>
        <taxon>Nematoda</taxon>
        <taxon>Chromadorea</taxon>
        <taxon>Rhabditida</taxon>
        <taxon>Spirurina</taxon>
        <taxon>Spiruromorpha</taxon>
        <taxon>Filarioidea</taxon>
        <taxon>Onchocercidae</taxon>
        <taxon>Brugia</taxon>
    </lineage>
</organism>
<dbReference type="GO" id="GO:1904491">
    <property type="term" value="P:protein localization to ciliary transition zone"/>
    <property type="evidence" value="ECO:0007669"/>
    <property type="project" value="TreeGrafter"/>
</dbReference>
<feature type="coiled-coil region" evidence="1">
    <location>
        <begin position="1237"/>
        <end position="1264"/>
    </location>
</feature>
<dbReference type="PANTHER" id="PTHR20837">
    <property type="entry name" value="CENTROSOMAL PROTEIN-RELATED"/>
    <property type="match status" value="1"/>
</dbReference>
<dbReference type="SUPFAM" id="SSF49562">
    <property type="entry name" value="C2 domain (Calcium/lipid-binding domain, CaLB)"/>
    <property type="match status" value="1"/>
</dbReference>
<keyword evidence="1" id="KW-0175">Coiled coil</keyword>
<dbReference type="GO" id="GO:0035869">
    <property type="term" value="C:ciliary transition zone"/>
    <property type="evidence" value="ECO:0007669"/>
    <property type="project" value="TreeGrafter"/>
</dbReference>
<accession>A0A8L7YM68</accession>
<dbReference type="CDD" id="cd00030">
    <property type="entry name" value="C2"/>
    <property type="match status" value="1"/>
</dbReference>
<reference evidence="4" key="1">
    <citation type="journal article" date="2007" name="Science">
        <title>Draft genome of the filarial nematode parasite Brugia malayi.</title>
        <authorList>
            <person name="Ghedin E."/>
            <person name="Wang S."/>
            <person name="Spiro D."/>
            <person name="Caler E."/>
            <person name="Zhao Q."/>
            <person name="Crabtree J."/>
            <person name="Allen J.E."/>
            <person name="Delcher A.L."/>
            <person name="Guiliano D.B."/>
            <person name="Miranda-Saavedra D."/>
            <person name="Angiuoli S.V."/>
            <person name="Creasy T."/>
            <person name="Amedeo P."/>
            <person name="Haas B."/>
            <person name="El-Sayed N.M."/>
            <person name="Wortman J.R."/>
            <person name="Feldblyum T."/>
            <person name="Tallon L."/>
            <person name="Schatz M."/>
            <person name="Shumway M."/>
            <person name="Koo H."/>
            <person name="Salzberg S.L."/>
            <person name="Schobel S."/>
            <person name="Pertea M."/>
            <person name="Pop M."/>
            <person name="White O."/>
            <person name="Barton G.J."/>
            <person name="Carlow C.K."/>
            <person name="Crawford M.J."/>
            <person name="Daub J."/>
            <person name="Dimmic M.W."/>
            <person name="Estes C.F."/>
            <person name="Foster J.M."/>
            <person name="Ganatra M."/>
            <person name="Gregory W.F."/>
            <person name="Johnson N.M."/>
            <person name="Jin J."/>
            <person name="Komuniecki R."/>
            <person name="Korf I."/>
            <person name="Kumar S."/>
            <person name="Laney S."/>
            <person name="Li B.W."/>
            <person name="Li W."/>
            <person name="Lindblom T.H."/>
            <person name="Lustigman S."/>
            <person name="Ma D."/>
            <person name="Maina C.V."/>
            <person name="Martin D.M."/>
            <person name="McCarter J.P."/>
            <person name="McReynolds L."/>
            <person name="Mitreva M."/>
            <person name="Nutman T.B."/>
            <person name="Parkinson J."/>
            <person name="Peregrin-Alvarez J.M."/>
            <person name="Poole C."/>
            <person name="Ren Q."/>
            <person name="Saunders L."/>
            <person name="Sluder A.E."/>
            <person name="Smith K."/>
            <person name="Stanke M."/>
            <person name="Unnasch T.R."/>
            <person name="Ware J."/>
            <person name="Wei A.D."/>
            <person name="Weil G."/>
            <person name="Williams D.J."/>
            <person name="Zhang Y."/>
            <person name="Williams S.A."/>
            <person name="Fraser-Liggett C."/>
            <person name="Slatko B."/>
            <person name="Blaxter M.L."/>
            <person name="Scott A.L."/>
        </authorList>
    </citation>
    <scope>NUCLEOTIDE SEQUENCE</scope>
    <source>
        <strain evidence="4">FR3</strain>
    </source>
</reference>
<dbReference type="PANTHER" id="PTHR20837:SF0">
    <property type="entry name" value="COILED-COIL AND C2 DOMAIN-CONTAINING PROTEIN 2A"/>
    <property type="match status" value="1"/>
</dbReference>
<evidence type="ECO:0000313" key="5">
    <source>
        <dbReference type="WBParaSite" id="Bm4888.1"/>
    </source>
</evidence>
<dbReference type="PROSITE" id="PS50004">
    <property type="entry name" value="C2"/>
    <property type="match status" value="1"/>
</dbReference>
<evidence type="ECO:0000313" key="3">
    <source>
        <dbReference type="EMBL" id="VIO95768.1"/>
    </source>
</evidence>
<evidence type="ECO:0000256" key="1">
    <source>
        <dbReference type="SAM" id="Coils"/>
    </source>
</evidence>
<dbReference type="OrthoDB" id="2162143at2759"/>
<name>A0A4E9FJX3_BRUMA</name>
<dbReference type="InterPro" id="IPR028928">
    <property type="entry name" value="CC2D2AN-C2"/>
</dbReference>
<dbReference type="InterPro" id="IPR000008">
    <property type="entry name" value="C2_dom"/>
</dbReference>
<dbReference type="RefSeq" id="XP_042935913.1">
    <property type="nucleotide sequence ID" value="XM_043079979.1"/>
</dbReference>
<evidence type="ECO:0000313" key="4">
    <source>
        <dbReference type="Proteomes" id="UP000006672"/>
    </source>
</evidence>
<reference evidence="5" key="3">
    <citation type="submission" date="2022-04" db="UniProtKB">
        <authorList>
            <consortium name="WormBaseParasite"/>
        </authorList>
    </citation>
    <scope>IDENTIFICATION</scope>
</reference>
<dbReference type="CTD" id="6105794"/>
<dbReference type="EMBL" id="CAAKNF010000194">
    <property type="protein sequence ID" value="VIO95768.1"/>
    <property type="molecule type" value="Genomic_DNA"/>
</dbReference>
<dbReference type="Pfam" id="PF00168">
    <property type="entry name" value="C2"/>
    <property type="match status" value="1"/>
</dbReference>
<proteinExistence type="predicted"/>
<accession>A0A4E9FJX3</accession>
<dbReference type="InterPro" id="IPR052434">
    <property type="entry name" value="Tectonic-like_complex_comp"/>
</dbReference>